<keyword evidence="3" id="KW-1185">Reference proteome</keyword>
<protein>
    <submittedName>
        <fullName evidence="2">Uncharacterized protein</fullName>
    </submittedName>
</protein>
<feature type="non-terminal residue" evidence="2">
    <location>
        <position position="215"/>
    </location>
</feature>
<evidence type="ECO:0000256" key="1">
    <source>
        <dbReference type="SAM" id="MobiDB-lite"/>
    </source>
</evidence>
<feature type="compositionally biased region" description="Polar residues" evidence="1">
    <location>
        <begin position="70"/>
        <end position="79"/>
    </location>
</feature>
<dbReference type="EMBL" id="JAGTJR010000001">
    <property type="protein sequence ID" value="KAH7065366.1"/>
    <property type="molecule type" value="Genomic_DNA"/>
</dbReference>
<feature type="region of interest" description="Disordered" evidence="1">
    <location>
        <begin position="58"/>
        <end position="80"/>
    </location>
</feature>
<dbReference type="Proteomes" id="UP000774617">
    <property type="component" value="Unassembled WGS sequence"/>
</dbReference>
<evidence type="ECO:0000313" key="2">
    <source>
        <dbReference type="EMBL" id="KAH7065366.1"/>
    </source>
</evidence>
<proteinExistence type="predicted"/>
<comment type="caution">
    <text evidence="2">The sequence shown here is derived from an EMBL/GenBank/DDBJ whole genome shotgun (WGS) entry which is preliminary data.</text>
</comment>
<sequence length="215" mass="23734">MADDQSFDHAASAHEFIRHGRMQVVGKWGGFLNARCFGRQSFRSRHQRGRAIVNAMRCNGSPRRGRSGRQQMDMTTTKSGGWWSERRVSERGWWIWRAAVAERHGACSWSCLHSVGGLQGCQGGARRGPGAGGWELGRGLRGCALRTTAGGWRRVCGEGRRRATSSADRRPGRRRNRPGWRGVDDRGRAGVPCSRTRRAICAACGACSRRGIVDA</sequence>
<evidence type="ECO:0000313" key="3">
    <source>
        <dbReference type="Proteomes" id="UP000774617"/>
    </source>
</evidence>
<accession>A0ABQ8GWH8</accession>
<organism evidence="2 3">
    <name type="scientific">Macrophomina phaseolina</name>
    <dbReference type="NCBI Taxonomy" id="35725"/>
    <lineage>
        <taxon>Eukaryota</taxon>
        <taxon>Fungi</taxon>
        <taxon>Dikarya</taxon>
        <taxon>Ascomycota</taxon>
        <taxon>Pezizomycotina</taxon>
        <taxon>Dothideomycetes</taxon>
        <taxon>Dothideomycetes incertae sedis</taxon>
        <taxon>Botryosphaeriales</taxon>
        <taxon>Botryosphaeriaceae</taxon>
        <taxon>Macrophomina</taxon>
    </lineage>
</organism>
<gene>
    <name evidence="2" type="ORF">B0J12DRAFT_749703</name>
</gene>
<reference evidence="2 3" key="1">
    <citation type="journal article" date="2021" name="Nat. Commun.">
        <title>Genetic determinants of endophytism in the Arabidopsis root mycobiome.</title>
        <authorList>
            <person name="Mesny F."/>
            <person name="Miyauchi S."/>
            <person name="Thiergart T."/>
            <person name="Pickel B."/>
            <person name="Atanasova L."/>
            <person name="Karlsson M."/>
            <person name="Huettel B."/>
            <person name="Barry K.W."/>
            <person name="Haridas S."/>
            <person name="Chen C."/>
            <person name="Bauer D."/>
            <person name="Andreopoulos W."/>
            <person name="Pangilinan J."/>
            <person name="LaButti K."/>
            <person name="Riley R."/>
            <person name="Lipzen A."/>
            <person name="Clum A."/>
            <person name="Drula E."/>
            <person name="Henrissat B."/>
            <person name="Kohler A."/>
            <person name="Grigoriev I.V."/>
            <person name="Martin F.M."/>
            <person name="Hacquard S."/>
        </authorList>
    </citation>
    <scope>NUCLEOTIDE SEQUENCE [LARGE SCALE GENOMIC DNA]</scope>
    <source>
        <strain evidence="2 3">MPI-SDFR-AT-0080</strain>
    </source>
</reference>
<feature type="region of interest" description="Disordered" evidence="1">
    <location>
        <begin position="160"/>
        <end position="191"/>
    </location>
</feature>
<name>A0ABQ8GWH8_9PEZI</name>